<dbReference type="CDD" id="cd08342">
    <property type="entry name" value="HPPD_N_like"/>
    <property type="match status" value="1"/>
</dbReference>
<dbReference type="PANTHER" id="PTHR12110:SF21">
    <property type="entry name" value="XYLOSE ISOMERASE-LIKE TIM BARREL DOMAIN-CONTAINING PROTEIN"/>
    <property type="match status" value="1"/>
</dbReference>
<evidence type="ECO:0000313" key="6">
    <source>
        <dbReference type="Proteomes" id="UP000253720"/>
    </source>
</evidence>
<comment type="cofactor">
    <cofactor evidence="2">
        <name>a divalent metal cation</name>
        <dbReference type="ChEBI" id="CHEBI:60240"/>
    </cofactor>
</comment>
<feature type="binding site" evidence="2">
    <location>
        <position position="519"/>
    </location>
    <ligand>
        <name>Mg(2+)</name>
        <dbReference type="ChEBI" id="CHEBI:18420"/>
    </ligand>
</feature>
<dbReference type="SUPFAM" id="SSF54593">
    <property type="entry name" value="Glyoxalase/Bleomycin resistance protein/Dihydroxybiphenyl dioxygenase"/>
    <property type="match status" value="1"/>
</dbReference>
<dbReference type="UniPathway" id="UPA00088"/>
<evidence type="ECO:0000256" key="1">
    <source>
        <dbReference type="ARBA" id="ARBA00022723"/>
    </source>
</evidence>
<comment type="catalytic activity">
    <reaction evidence="2">
        <text>3-dehydroshikimate = 3,4-dihydroxybenzoate + H2O</text>
        <dbReference type="Rhea" id="RHEA:24848"/>
        <dbReference type="ChEBI" id="CHEBI:15377"/>
        <dbReference type="ChEBI" id="CHEBI:16630"/>
        <dbReference type="ChEBI" id="CHEBI:36241"/>
        <dbReference type="EC" id="4.2.1.118"/>
    </reaction>
</comment>
<dbReference type="InterPro" id="IPR043700">
    <property type="entry name" value="DSD"/>
</dbReference>
<dbReference type="NCBIfam" id="NF042435">
    <property type="entry name" value="DhshikDhtase_QuiC"/>
    <property type="match status" value="1"/>
</dbReference>
<feature type="binding site" evidence="2">
    <location>
        <position position="165"/>
    </location>
    <ligand>
        <name>a divalent metal cation</name>
        <dbReference type="ChEBI" id="CHEBI:60240"/>
        <note>catalytic</note>
    </ligand>
</feature>
<dbReference type="Proteomes" id="UP000253720">
    <property type="component" value="Chromosome"/>
</dbReference>
<keyword evidence="5" id="KW-0560">Oxidoreductase</keyword>
<dbReference type="GO" id="GO:0051213">
    <property type="term" value="F:dioxygenase activity"/>
    <property type="evidence" value="ECO:0007669"/>
    <property type="project" value="UniProtKB-KW"/>
</dbReference>
<feature type="binding site" evidence="2">
    <location>
        <position position="441"/>
    </location>
    <ligand>
        <name>Mg(2+)</name>
        <dbReference type="ChEBI" id="CHEBI:18420"/>
    </ligand>
</feature>
<feature type="domain" description="VOC" evidence="4">
    <location>
        <begin position="438"/>
        <end position="588"/>
    </location>
</feature>
<comment type="function">
    <text evidence="2">Catalyzes the conversion of 3-dehydroshikimate to protocatechuate (3,4-dihydroxybenzoate), a common intermediate of quinate and shikimate degradation pathways.</text>
</comment>
<evidence type="ECO:0000313" key="5">
    <source>
        <dbReference type="EMBL" id="AXI63589.1"/>
    </source>
</evidence>
<organism evidence="5 6">
    <name type="scientific">Pseudomonas kribbensis</name>
    <dbReference type="NCBI Taxonomy" id="1628086"/>
    <lineage>
        <taxon>Bacteria</taxon>
        <taxon>Pseudomonadati</taxon>
        <taxon>Pseudomonadota</taxon>
        <taxon>Gammaproteobacteria</taxon>
        <taxon>Pseudomonadales</taxon>
        <taxon>Pseudomonadaceae</taxon>
        <taxon>Pseudomonas</taxon>
    </lineage>
</organism>
<dbReference type="Gene3D" id="3.20.20.150">
    <property type="entry name" value="Divalent-metal-dependent TIM barrel enzymes"/>
    <property type="match status" value="1"/>
</dbReference>
<dbReference type="InterPro" id="IPR004360">
    <property type="entry name" value="Glyas_Fos-R_dOase_dom"/>
</dbReference>
<dbReference type="InterPro" id="IPR013022">
    <property type="entry name" value="Xyl_isomerase-like_TIM-brl"/>
</dbReference>
<feature type="domain" description="VOC" evidence="4">
    <location>
        <begin position="296"/>
        <end position="415"/>
    </location>
</feature>
<comment type="pathway">
    <text evidence="2">Aromatic compound metabolism; 3,4-dihydroxybenzoate biosynthesis.</text>
</comment>
<keyword evidence="1 2" id="KW-0479">Metal-binding</keyword>
<dbReference type="PROSITE" id="PS51819">
    <property type="entry name" value="VOC"/>
    <property type="match status" value="2"/>
</dbReference>
<keyword evidence="5" id="KW-0223">Dioxygenase</keyword>
<sequence length="633" mass="70427">MQRSIATVSLSGTLPEKLEAIAAAGFDGVEIFENDLLYYDGSPREIRQMCADLGIAITLFQPFRDFEGCRRDRLERNLERAERKFDLMQELGTDLVLVCSNASPDCVGDQQILIDDLRLLAERAGARGLRIGYEALAWGRHVNTYQQVWDIVRQADHPALGVLLDSFHTLSLKGDPRAIAEIPGDKIFFVQMADAPILAMDVLEWSRHFRCFPGQGEFDLPGFLAPIIQSGYTGPLSLEIFNDGFRAAPPRANAADGLRSLLYLEEKTRQRLEQEIRPVDNRKILFETPKASEYNGIEFLEFAVDEALGAKLSNWLERLGFVKAGQHRSKSVSLLRQGDINLILNSEPYSFGHSFFEAHGPSLCATAVRVKDSASALARAVAYKGQPYRGLVGPNELELAAVRAPDGSLIYLVDEEADVYGTDFNLLPGAVTSGGLKRIDHMAMALPADSLDSWVLFYKSLLDFEADDEVVLPDPYGLVKSRALRSRDSSIRLPLNISENRNTAISHALSSYRGSGVHHIAFDCDDIFAQVRRAKEAGVPLLDIPLNYYDDLAARFDFDDEFLSELAYYNVLYDRDAQGGELFHVYTEPFEGRFFFEIIQRKNGYAGYGAANVAVRLAAMAKARSGAVRQAKL</sequence>
<evidence type="ECO:0000256" key="3">
    <source>
        <dbReference type="SAM" id="Coils"/>
    </source>
</evidence>
<dbReference type="Gene3D" id="3.10.180.10">
    <property type="entry name" value="2,3-Dihydroxybiphenyl 1,2-Dioxygenase, domain 1"/>
    <property type="match status" value="2"/>
</dbReference>
<feature type="coiled-coil region" evidence="3">
    <location>
        <begin position="64"/>
        <end position="91"/>
    </location>
</feature>
<dbReference type="GO" id="GO:0046565">
    <property type="term" value="F:3-dehydroshikimate dehydratase activity"/>
    <property type="evidence" value="ECO:0007669"/>
    <property type="project" value="UniProtKB-UniRule"/>
</dbReference>
<keyword evidence="3" id="KW-0175">Coiled coil</keyword>
<dbReference type="KEGG" id="pke:DLD99_24970"/>
<protein>
    <recommendedName>
        <fullName evidence="2">3-dehydroshikimate dehydratase</fullName>
        <shortName evidence="2">DSD</shortName>
        <ecNumber evidence="2">4.2.1.118</ecNumber>
    </recommendedName>
</protein>
<dbReference type="Pfam" id="PF00903">
    <property type="entry name" value="Glyoxalase"/>
    <property type="match status" value="1"/>
</dbReference>
<evidence type="ECO:0000259" key="4">
    <source>
        <dbReference type="PROSITE" id="PS51819"/>
    </source>
</evidence>
<dbReference type="CDD" id="cd07250">
    <property type="entry name" value="HPPD_C_like"/>
    <property type="match status" value="1"/>
</dbReference>
<name>A0A345RWC3_9PSED</name>
<feature type="binding site" evidence="2">
    <location>
        <position position="597"/>
    </location>
    <ligand>
        <name>Mg(2+)</name>
        <dbReference type="ChEBI" id="CHEBI:18420"/>
    </ligand>
</feature>
<dbReference type="InterPro" id="IPR029068">
    <property type="entry name" value="Glyas_Bleomycin-R_OHBP_Dase"/>
</dbReference>
<comment type="similarity">
    <text evidence="2">Belongs to the bacterial two-domain DSD family.</text>
</comment>
<keyword evidence="2" id="KW-0456">Lyase</keyword>
<dbReference type="InterPro" id="IPR050312">
    <property type="entry name" value="IolE/XylAMocC-like"/>
</dbReference>
<dbReference type="AlphaFoldDB" id="A0A345RWC3"/>
<dbReference type="PANTHER" id="PTHR12110">
    <property type="entry name" value="HYDROXYPYRUVATE ISOMERASE"/>
    <property type="match status" value="1"/>
</dbReference>
<accession>A0A345RWC3</accession>
<dbReference type="GO" id="GO:0046872">
    <property type="term" value="F:metal ion binding"/>
    <property type="evidence" value="ECO:0007669"/>
    <property type="project" value="UniProtKB-UniRule"/>
</dbReference>
<keyword evidence="6" id="KW-1185">Reference proteome</keyword>
<feature type="binding site" evidence="2">
    <location>
        <position position="191"/>
    </location>
    <ligand>
        <name>a divalent metal cation</name>
        <dbReference type="ChEBI" id="CHEBI:60240"/>
        <note>catalytic</note>
    </ligand>
</feature>
<dbReference type="EMBL" id="CP029608">
    <property type="protein sequence ID" value="AXI63589.1"/>
    <property type="molecule type" value="Genomic_DNA"/>
</dbReference>
<dbReference type="EC" id="4.2.1.118" evidence="2"/>
<dbReference type="InterPro" id="IPR036237">
    <property type="entry name" value="Xyl_isomerase-like_sf"/>
</dbReference>
<feature type="binding site" evidence="2">
    <location>
        <position position="239"/>
    </location>
    <ligand>
        <name>a divalent metal cation</name>
        <dbReference type="ChEBI" id="CHEBI:60240"/>
        <note>catalytic</note>
    </ligand>
</feature>
<feature type="binding site" evidence="2">
    <location>
        <position position="134"/>
    </location>
    <ligand>
        <name>a divalent metal cation</name>
        <dbReference type="ChEBI" id="CHEBI:60240"/>
        <note>catalytic</note>
    </ligand>
</feature>
<dbReference type="InterPro" id="IPR041736">
    <property type="entry name" value="4OHPhenylPyrv_dOase_N"/>
</dbReference>
<evidence type="ECO:0000256" key="2">
    <source>
        <dbReference type="HAMAP-Rule" id="MF_02238"/>
    </source>
</evidence>
<dbReference type="InterPro" id="IPR041735">
    <property type="entry name" value="4OHPhenylPyrv_dOase_C"/>
</dbReference>
<dbReference type="InterPro" id="IPR050009">
    <property type="entry name" value="QuiC"/>
</dbReference>
<dbReference type="InterPro" id="IPR037523">
    <property type="entry name" value="VOC_core"/>
</dbReference>
<dbReference type="RefSeq" id="WP_114885676.1">
    <property type="nucleotide sequence ID" value="NZ_CP029608.1"/>
</dbReference>
<gene>
    <name evidence="5" type="ORF">DLD99_24970</name>
</gene>
<keyword evidence="5" id="KW-0670">Pyruvate</keyword>
<dbReference type="SUPFAM" id="SSF51658">
    <property type="entry name" value="Xylose isomerase-like"/>
    <property type="match status" value="1"/>
</dbReference>
<dbReference type="Pfam" id="PF14696">
    <property type="entry name" value="Glyoxalase_5"/>
    <property type="match status" value="1"/>
</dbReference>
<proteinExistence type="inferred from homology"/>
<reference evidence="5 6" key="1">
    <citation type="submission" date="2018-05" db="EMBL/GenBank/DDBJ databases">
        <title>Complete genome sequence of Pseudomonas kribbensis 46-2(T).</title>
        <authorList>
            <person name="Jeong H."/>
            <person name="Lee S.-G."/>
            <person name="Rha E."/>
            <person name="Kim H."/>
        </authorList>
    </citation>
    <scope>NUCLEOTIDE SEQUENCE [LARGE SCALE GENOMIC DNA]</scope>
    <source>
        <strain evidence="5 6">46-2</strain>
    </source>
</reference>
<dbReference type="HAMAP" id="MF_02238">
    <property type="entry name" value="DSD"/>
    <property type="match status" value="1"/>
</dbReference>
<dbReference type="GO" id="GO:0046279">
    <property type="term" value="P:3,4-dihydroxybenzoate biosynthetic process"/>
    <property type="evidence" value="ECO:0007669"/>
    <property type="project" value="UniProtKB-UniRule"/>
</dbReference>
<dbReference type="Pfam" id="PF01261">
    <property type="entry name" value="AP_endonuc_2"/>
    <property type="match status" value="1"/>
</dbReference>